<evidence type="ECO:0000256" key="5">
    <source>
        <dbReference type="ARBA" id="ARBA00022840"/>
    </source>
</evidence>
<dbReference type="GO" id="GO:0007059">
    <property type="term" value="P:chromosome segregation"/>
    <property type="evidence" value="ECO:0007669"/>
    <property type="project" value="TreeGrafter"/>
</dbReference>
<dbReference type="InterPro" id="IPR008271">
    <property type="entry name" value="Ser/Thr_kinase_AS"/>
</dbReference>
<dbReference type="PROSITE" id="PS50011">
    <property type="entry name" value="PROTEIN_KINASE_DOM"/>
    <property type="match status" value="1"/>
</dbReference>
<evidence type="ECO:0000313" key="8">
    <source>
        <dbReference type="Proteomes" id="UP000694388"/>
    </source>
</evidence>
<dbReference type="InterPro" id="IPR011009">
    <property type="entry name" value="Kinase-like_dom_sf"/>
</dbReference>
<dbReference type="PANTHER" id="PTHR22974">
    <property type="entry name" value="MIXED LINEAGE PROTEIN KINASE"/>
    <property type="match status" value="1"/>
</dbReference>
<dbReference type="GO" id="GO:0034501">
    <property type="term" value="P:protein localization to kinetochore"/>
    <property type="evidence" value="ECO:0007669"/>
    <property type="project" value="TreeGrafter"/>
</dbReference>
<dbReference type="FunFam" id="1.10.510.10:FF:000224">
    <property type="entry name" value="serine/threonine-protein kinase mph1 isoform X1"/>
    <property type="match status" value="1"/>
</dbReference>
<proteinExistence type="predicted"/>
<evidence type="ECO:0000256" key="1">
    <source>
        <dbReference type="ARBA" id="ARBA00022527"/>
    </source>
</evidence>
<keyword evidence="5" id="KW-0067">ATP-binding</keyword>
<evidence type="ECO:0000256" key="4">
    <source>
        <dbReference type="ARBA" id="ARBA00022777"/>
    </source>
</evidence>
<keyword evidence="8" id="KW-1185">Reference proteome</keyword>
<sequence>MLLQEPRLGVRMQVYQVYDAQAEEVRAMKCVRLDTADPLIREAIAKEIQFLEKLQSCSDVIIRLYSHEMTDSCVLMVMECGSIDLNSWLNMERKRLKPEDRSFYWRNMVEAVSTIHKQGVVHTDLKPANFLFVKGRLKLIDFGIANSIQADATSFFRDSRMGTLNFMAPETIEDYSDSSEGIYKVGPKSDVWALGCILFLMTYGYTPFQKISKHFQKLHAIIDPSHEITFPPCDEPLLMDVLKRSLIRNSQERISVEEILTHPYLTARPSMESLKPNSQNVVMQNAEVRRLISHIEALSSPNSITRMAKGLIEDLENRRK</sequence>
<evidence type="ECO:0000256" key="2">
    <source>
        <dbReference type="ARBA" id="ARBA00022679"/>
    </source>
</evidence>
<dbReference type="SMART" id="SM00220">
    <property type="entry name" value="S_TKc"/>
    <property type="match status" value="1"/>
</dbReference>
<dbReference type="Pfam" id="PF00069">
    <property type="entry name" value="Pkinase"/>
    <property type="match status" value="1"/>
</dbReference>
<organism evidence="7 8">
    <name type="scientific">Eptatretus burgeri</name>
    <name type="common">Inshore hagfish</name>
    <dbReference type="NCBI Taxonomy" id="7764"/>
    <lineage>
        <taxon>Eukaryota</taxon>
        <taxon>Metazoa</taxon>
        <taxon>Chordata</taxon>
        <taxon>Craniata</taxon>
        <taxon>Vertebrata</taxon>
        <taxon>Cyclostomata</taxon>
        <taxon>Myxini</taxon>
        <taxon>Myxiniformes</taxon>
        <taxon>Myxinidae</taxon>
        <taxon>Eptatretinae</taxon>
        <taxon>Eptatretus</taxon>
    </lineage>
</organism>
<evidence type="ECO:0000313" key="7">
    <source>
        <dbReference type="Ensembl" id="ENSEBUP00000013441.1"/>
    </source>
</evidence>
<dbReference type="GO" id="GO:0004674">
    <property type="term" value="F:protein serine/threonine kinase activity"/>
    <property type="evidence" value="ECO:0007669"/>
    <property type="project" value="UniProtKB-KW"/>
</dbReference>
<dbReference type="GO" id="GO:0000776">
    <property type="term" value="C:kinetochore"/>
    <property type="evidence" value="ECO:0007669"/>
    <property type="project" value="TreeGrafter"/>
</dbReference>
<reference evidence="7" key="1">
    <citation type="submission" date="2025-05" db="UniProtKB">
        <authorList>
            <consortium name="Ensembl"/>
        </authorList>
    </citation>
    <scope>IDENTIFICATION</scope>
</reference>
<dbReference type="Gene3D" id="1.10.510.10">
    <property type="entry name" value="Transferase(Phosphotransferase) domain 1"/>
    <property type="match status" value="1"/>
</dbReference>
<dbReference type="GO" id="GO:0005524">
    <property type="term" value="F:ATP binding"/>
    <property type="evidence" value="ECO:0007669"/>
    <property type="project" value="UniProtKB-KW"/>
</dbReference>
<dbReference type="Ensembl" id="ENSEBUT00000014032.1">
    <property type="protein sequence ID" value="ENSEBUP00000013456.1"/>
    <property type="gene ID" value="ENSEBUG00000008485.1"/>
</dbReference>
<keyword evidence="2" id="KW-0808">Transferase</keyword>
<dbReference type="PROSITE" id="PS00108">
    <property type="entry name" value="PROTEIN_KINASE_ST"/>
    <property type="match status" value="1"/>
</dbReference>
<keyword evidence="3" id="KW-0547">Nucleotide-binding</keyword>
<dbReference type="GO" id="GO:0033316">
    <property type="term" value="P:meiotic spindle assembly checkpoint signaling"/>
    <property type="evidence" value="ECO:0007669"/>
    <property type="project" value="TreeGrafter"/>
</dbReference>
<dbReference type="GO" id="GO:0004712">
    <property type="term" value="F:protein serine/threonine/tyrosine kinase activity"/>
    <property type="evidence" value="ECO:0007669"/>
    <property type="project" value="TreeGrafter"/>
</dbReference>
<dbReference type="PANTHER" id="PTHR22974:SF21">
    <property type="entry name" value="DUAL SPECIFICITY PROTEIN KINASE TTK"/>
    <property type="match status" value="1"/>
</dbReference>
<evidence type="ECO:0000256" key="3">
    <source>
        <dbReference type="ARBA" id="ARBA00022741"/>
    </source>
</evidence>
<dbReference type="GO" id="GO:0005634">
    <property type="term" value="C:nucleus"/>
    <property type="evidence" value="ECO:0007669"/>
    <property type="project" value="TreeGrafter"/>
</dbReference>
<accession>A0A8C4QCJ2</accession>
<dbReference type="AlphaFoldDB" id="A0A8C4QCJ2"/>
<keyword evidence="4" id="KW-0418">Kinase</keyword>
<dbReference type="GeneTree" id="ENSGT00950000182984"/>
<keyword evidence="1" id="KW-0723">Serine/threonine-protein kinase</keyword>
<dbReference type="Ensembl" id="ENSEBUT00000014017.1">
    <property type="protein sequence ID" value="ENSEBUP00000013441.1"/>
    <property type="gene ID" value="ENSEBUG00000008485.1"/>
</dbReference>
<protein>
    <recommendedName>
        <fullName evidence="6">Protein kinase domain-containing protein</fullName>
    </recommendedName>
</protein>
<feature type="domain" description="Protein kinase" evidence="6">
    <location>
        <begin position="1"/>
        <end position="265"/>
    </location>
</feature>
<name>A0A8C4QCJ2_EPTBU</name>
<dbReference type="Gene3D" id="3.30.200.20">
    <property type="entry name" value="Phosphorylase Kinase, domain 1"/>
    <property type="match status" value="1"/>
</dbReference>
<dbReference type="InterPro" id="IPR000719">
    <property type="entry name" value="Prot_kinase_dom"/>
</dbReference>
<dbReference type="GO" id="GO:0007094">
    <property type="term" value="P:mitotic spindle assembly checkpoint signaling"/>
    <property type="evidence" value="ECO:0007669"/>
    <property type="project" value="TreeGrafter"/>
</dbReference>
<dbReference type="SUPFAM" id="SSF56112">
    <property type="entry name" value="Protein kinase-like (PK-like)"/>
    <property type="match status" value="1"/>
</dbReference>
<evidence type="ECO:0000259" key="6">
    <source>
        <dbReference type="PROSITE" id="PS50011"/>
    </source>
</evidence>
<dbReference type="OMA" id="KKFKYQK"/>
<dbReference type="Proteomes" id="UP000694388">
    <property type="component" value="Unplaced"/>
</dbReference>